<evidence type="ECO:0000313" key="1">
    <source>
        <dbReference type="EMBL" id="GMH11299.1"/>
    </source>
</evidence>
<keyword evidence="2" id="KW-1185">Reference proteome</keyword>
<protein>
    <submittedName>
        <fullName evidence="1">Uncharacterized protein</fullName>
    </submittedName>
</protein>
<dbReference type="EMBL" id="BSYO01000011">
    <property type="protein sequence ID" value="GMH11299.1"/>
    <property type="molecule type" value="Genomic_DNA"/>
</dbReference>
<name>A0AAD3SIL1_NEPGR</name>
<evidence type="ECO:0000313" key="2">
    <source>
        <dbReference type="Proteomes" id="UP001279734"/>
    </source>
</evidence>
<gene>
    <name evidence="1" type="ORF">Nepgr_013140</name>
</gene>
<organism evidence="1 2">
    <name type="scientific">Nepenthes gracilis</name>
    <name type="common">Slender pitcher plant</name>
    <dbReference type="NCBI Taxonomy" id="150966"/>
    <lineage>
        <taxon>Eukaryota</taxon>
        <taxon>Viridiplantae</taxon>
        <taxon>Streptophyta</taxon>
        <taxon>Embryophyta</taxon>
        <taxon>Tracheophyta</taxon>
        <taxon>Spermatophyta</taxon>
        <taxon>Magnoliopsida</taxon>
        <taxon>eudicotyledons</taxon>
        <taxon>Gunneridae</taxon>
        <taxon>Pentapetalae</taxon>
        <taxon>Caryophyllales</taxon>
        <taxon>Nepenthaceae</taxon>
        <taxon>Nepenthes</taxon>
    </lineage>
</organism>
<proteinExistence type="predicted"/>
<dbReference type="AlphaFoldDB" id="A0AAD3SIL1"/>
<comment type="caution">
    <text evidence="1">The sequence shown here is derived from an EMBL/GenBank/DDBJ whole genome shotgun (WGS) entry which is preliminary data.</text>
</comment>
<dbReference type="InterPro" id="IPR040420">
    <property type="entry name" value="At1g76660-like"/>
</dbReference>
<reference evidence="1" key="1">
    <citation type="submission" date="2023-05" db="EMBL/GenBank/DDBJ databases">
        <title>Nepenthes gracilis genome sequencing.</title>
        <authorList>
            <person name="Fukushima K."/>
        </authorList>
    </citation>
    <scope>NUCLEOTIDE SEQUENCE</scope>
    <source>
        <strain evidence="1">SING2019-196</strain>
    </source>
</reference>
<accession>A0AAD3SIL1</accession>
<dbReference type="PANTHER" id="PTHR31798:SF10">
    <property type="entry name" value="OS02G0822000 PROTEIN"/>
    <property type="match status" value="1"/>
</dbReference>
<dbReference type="PANTHER" id="PTHR31798">
    <property type="entry name" value="HYDROXYPROLINE-RICH GLYCOPROTEIN-LIKE"/>
    <property type="match status" value="1"/>
</dbReference>
<dbReference type="Proteomes" id="UP001279734">
    <property type="component" value="Unassembled WGS sequence"/>
</dbReference>
<sequence length="258" mass="26987">MTNLNNSVETVNAAAAAIATAESRVQPYPVQKKRWGSCWSIYQCFGSQKNSTRIGHAALVPEPTGHGSAVAADESLNISTFTALPFIAPPSSPASFLQSDPPTVIQSPGGFVTLTSLSVTSNLPAGPAIIFATGPYAHETQLVSPPVFSAFSTEPSTAAVTPPPEPVQLTAPPSPEVPFAQLLTSSLNRTRRRNGGPNQKHSLYCHDFHHLCPGSPAGHLISPGSANSASGSSSPCPVRCPILEYCIVDASKLFDSEK</sequence>